<keyword evidence="3" id="KW-1185">Reference proteome</keyword>
<evidence type="ECO:0000313" key="1">
    <source>
        <dbReference type="EMBL" id="KFD52489.1"/>
    </source>
</evidence>
<sequence>MLLDDLLGGVVSRQQATRPLRGGRRTRVAALIVSDMELSPLTAIIQLCQGCRLDATCRPVAGHNYWLSAQLLHCAEHNEKHDA</sequence>
<evidence type="ECO:0000313" key="2">
    <source>
        <dbReference type="EMBL" id="KFD68975.1"/>
    </source>
</evidence>
<evidence type="ECO:0000313" key="3">
    <source>
        <dbReference type="Proteomes" id="UP000030764"/>
    </source>
</evidence>
<protein>
    <submittedName>
        <fullName evidence="1">Uncharacterized protein</fullName>
    </submittedName>
</protein>
<accession>A0A085M5J3</accession>
<dbReference type="Proteomes" id="UP000030764">
    <property type="component" value="Unassembled WGS sequence"/>
</dbReference>
<dbReference type="EMBL" id="KL363227">
    <property type="protein sequence ID" value="KFD52489.1"/>
    <property type="molecule type" value="Genomic_DNA"/>
</dbReference>
<dbReference type="EMBL" id="KL367499">
    <property type="protein sequence ID" value="KFD68975.1"/>
    <property type="molecule type" value="Genomic_DNA"/>
</dbReference>
<dbReference type="AlphaFoldDB" id="A0A085M5J3"/>
<organism evidence="1 3">
    <name type="scientific">Trichuris suis</name>
    <name type="common">pig whipworm</name>
    <dbReference type="NCBI Taxonomy" id="68888"/>
    <lineage>
        <taxon>Eukaryota</taxon>
        <taxon>Metazoa</taxon>
        <taxon>Ecdysozoa</taxon>
        <taxon>Nematoda</taxon>
        <taxon>Enoplea</taxon>
        <taxon>Dorylaimia</taxon>
        <taxon>Trichinellida</taxon>
        <taxon>Trichuridae</taxon>
        <taxon>Trichuris</taxon>
    </lineage>
</organism>
<reference evidence="1 3" key="1">
    <citation type="journal article" date="2014" name="Nat. Genet.">
        <title>Genome and transcriptome of the porcine whipworm Trichuris suis.</title>
        <authorList>
            <person name="Jex A.R."/>
            <person name="Nejsum P."/>
            <person name="Schwarz E.M."/>
            <person name="Hu L."/>
            <person name="Young N.D."/>
            <person name="Hall R.S."/>
            <person name="Korhonen P.K."/>
            <person name="Liao S."/>
            <person name="Thamsborg S."/>
            <person name="Xia J."/>
            <person name="Xu P."/>
            <person name="Wang S."/>
            <person name="Scheerlinck J.P."/>
            <person name="Hofmann A."/>
            <person name="Sternberg P.W."/>
            <person name="Wang J."/>
            <person name="Gasser R.B."/>
        </authorList>
    </citation>
    <scope>NUCLEOTIDE SEQUENCE [LARGE SCALE GENOMIC DNA]</scope>
    <source>
        <strain evidence="2">DCEP-RM93F</strain>
        <strain evidence="1">DCEP-RM93M</strain>
    </source>
</reference>
<name>A0A085M5J3_9BILA</name>
<dbReference type="Proteomes" id="UP000030758">
    <property type="component" value="Unassembled WGS sequence"/>
</dbReference>
<gene>
    <name evidence="1" type="ORF">M513_06686</name>
    <name evidence="2" type="ORF">M514_06686</name>
</gene>
<proteinExistence type="predicted"/>